<comment type="caution">
    <text evidence="2">The sequence shown here is derived from an EMBL/GenBank/DDBJ whole genome shotgun (WGS) entry which is preliminary data.</text>
</comment>
<dbReference type="Pfam" id="PF14223">
    <property type="entry name" value="Retrotran_gag_2"/>
    <property type="match status" value="1"/>
</dbReference>
<accession>A0A6L2KK08</accession>
<dbReference type="AlphaFoldDB" id="A0A6L2KK08"/>
<organism evidence="2">
    <name type="scientific">Tanacetum cinerariifolium</name>
    <name type="common">Dalmatian daisy</name>
    <name type="synonym">Chrysanthemum cinerariifolium</name>
    <dbReference type="NCBI Taxonomy" id="118510"/>
    <lineage>
        <taxon>Eukaryota</taxon>
        <taxon>Viridiplantae</taxon>
        <taxon>Streptophyta</taxon>
        <taxon>Embryophyta</taxon>
        <taxon>Tracheophyta</taxon>
        <taxon>Spermatophyta</taxon>
        <taxon>Magnoliopsida</taxon>
        <taxon>eudicotyledons</taxon>
        <taxon>Gunneridae</taxon>
        <taxon>Pentapetalae</taxon>
        <taxon>asterids</taxon>
        <taxon>campanulids</taxon>
        <taxon>Asterales</taxon>
        <taxon>Asteraceae</taxon>
        <taxon>Asteroideae</taxon>
        <taxon>Anthemideae</taxon>
        <taxon>Anthemidinae</taxon>
        <taxon>Tanacetum</taxon>
    </lineage>
</organism>
<name>A0A6L2KK08_TANCI</name>
<feature type="region of interest" description="Disordered" evidence="1">
    <location>
        <begin position="112"/>
        <end position="151"/>
    </location>
</feature>
<protein>
    <recommendedName>
        <fullName evidence="3">Zinc finger, CCHC-type</fullName>
    </recommendedName>
</protein>
<evidence type="ECO:0000313" key="2">
    <source>
        <dbReference type="EMBL" id="GEU48184.1"/>
    </source>
</evidence>
<evidence type="ECO:0000256" key="1">
    <source>
        <dbReference type="SAM" id="MobiDB-lite"/>
    </source>
</evidence>
<evidence type="ECO:0008006" key="3">
    <source>
        <dbReference type="Google" id="ProtNLM"/>
    </source>
</evidence>
<proteinExistence type="predicted"/>
<feature type="compositionally biased region" description="Basic and acidic residues" evidence="1">
    <location>
        <begin position="112"/>
        <end position="124"/>
    </location>
</feature>
<dbReference type="EMBL" id="BKCJ010002383">
    <property type="protein sequence ID" value="GEU48184.1"/>
    <property type="molecule type" value="Genomic_DNA"/>
</dbReference>
<reference evidence="2" key="1">
    <citation type="journal article" date="2019" name="Sci. Rep.">
        <title>Draft genome of Tanacetum cinerariifolium, the natural source of mosquito coil.</title>
        <authorList>
            <person name="Yamashiro T."/>
            <person name="Shiraishi A."/>
            <person name="Satake H."/>
            <person name="Nakayama K."/>
        </authorList>
    </citation>
    <scope>NUCLEOTIDE SEQUENCE</scope>
</reference>
<sequence length="168" mass="19004">MFKKQAGVERFDLIQTFHACKQEEEKSVGAYVLNMKGFVKQLERLGYVLLQDLSVGLILNGLTGDFVGFVRNYNMHNMEKMIGELHALLIEYEKGLPKKAGTPHVMVIQGDRIQKANKKSENAKGRSNGNGKGKDKPVYIPKPINPKPFTKEYPAKDDTCHHCKEMCH</sequence>
<gene>
    <name evidence="2" type="ORF">Tci_020162</name>
</gene>